<dbReference type="Proteomes" id="UP000324748">
    <property type="component" value="Unassembled WGS sequence"/>
</dbReference>
<evidence type="ECO:0000313" key="3">
    <source>
        <dbReference type="Proteomes" id="UP000324748"/>
    </source>
</evidence>
<feature type="region of interest" description="Disordered" evidence="1">
    <location>
        <begin position="128"/>
        <end position="151"/>
    </location>
</feature>
<gene>
    <name evidence="2" type="ORF">PGT21_024302</name>
</gene>
<dbReference type="OrthoDB" id="2496674at2759"/>
<dbReference type="AlphaFoldDB" id="A0A5B0N505"/>
<accession>A0A5B0N505</accession>
<dbReference type="EMBL" id="VSWC01000118">
    <property type="protein sequence ID" value="KAA1084317.1"/>
    <property type="molecule type" value="Genomic_DNA"/>
</dbReference>
<protein>
    <submittedName>
        <fullName evidence="2">Uncharacterized protein</fullName>
    </submittedName>
</protein>
<reference evidence="2 3" key="1">
    <citation type="submission" date="2019-05" db="EMBL/GenBank/DDBJ databases">
        <title>Emergence of the Ug99 lineage of the wheat stem rust pathogen through somatic hybridization.</title>
        <authorList>
            <person name="Li F."/>
            <person name="Upadhyaya N.M."/>
            <person name="Sperschneider J."/>
            <person name="Matny O."/>
            <person name="Nguyen-Phuc H."/>
            <person name="Mago R."/>
            <person name="Raley C."/>
            <person name="Miller M.E."/>
            <person name="Silverstein K.A.T."/>
            <person name="Henningsen E."/>
            <person name="Hirsch C.D."/>
            <person name="Visser B."/>
            <person name="Pretorius Z.A."/>
            <person name="Steffenson B.J."/>
            <person name="Schwessinger B."/>
            <person name="Dodds P.N."/>
            <person name="Figueroa M."/>
        </authorList>
    </citation>
    <scope>NUCLEOTIDE SEQUENCE [LARGE SCALE GENOMIC DNA]</scope>
    <source>
        <strain evidence="2">21-0</strain>
    </source>
</reference>
<name>A0A5B0N505_PUCGR</name>
<evidence type="ECO:0000256" key="1">
    <source>
        <dbReference type="SAM" id="MobiDB-lite"/>
    </source>
</evidence>
<evidence type="ECO:0000313" key="2">
    <source>
        <dbReference type="EMBL" id="KAA1084317.1"/>
    </source>
</evidence>
<sequence>MKYDESFPKFSKAFKSTMESKGKVKMKTGEMENDNGENSIVVNQKKKQFDYTKLSQNLKGKEVRGNLEENKSPCFDEKQTKIHSVKHPSDLDIIQMNKDWKDIPQDEFLVRNSKKKFSKGMKNKYEFKEGDTIKGKNNHPPSKPSNVESHPELMTGFATINTGKGRNEVPKNEQNRTAVSDNNVKNEIHNIEEVLEKEVGMHHEETFPQSSASEKQTLRKVSLDNLSNYFSETEIKVTNPNHCEPKNIMTNYKINENTDMMNNEPMILYYTNNEKPLMLESVIDGMEHINKDSTSQFFESESISTSYLKKIETVTLSEVFSLANSKSKSKSPMKMIKPKPDKNLSTVFSTEDIDSVSQPIGKTIVSDWERAKLLKWPMLIFCYHLKLNDRNLHTPLEFNLREESYNLLFHGWKSSQKKLEKLEIECKNFLDDFEFTRRLFAFRHLLHRRTMALSWAHWKETCGISSEDLNIFENIVGLSDDYLKIKKLPKFLGVRLKLYYFHWDKVHPNLNVKDILETSLGKSEALQRQELHRYLISRIYSNKWWNTHNLEKESVEYGIDILVVLKIGDALQLGSKEYSEERGSLGRLYRQLISIMTDITRPLKWIESPERAWFYRNHGDEYQKRLLELQRLVFIKAEENRTSIINTIQPALKISTLILESKTYKLGHELIWCDLGLQLEHLVKFWIARNHEGDPDRMNKFSEILNELSSKEINSLKTWHLRYILSPISEKSILLRGIHLCEDKIKAFFYKYVY</sequence>
<organism evidence="2 3">
    <name type="scientific">Puccinia graminis f. sp. tritici</name>
    <dbReference type="NCBI Taxonomy" id="56615"/>
    <lineage>
        <taxon>Eukaryota</taxon>
        <taxon>Fungi</taxon>
        <taxon>Dikarya</taxon>
        <taxon>Basidiomycota</taxon>
        <taxon>Pucciniomycotina</taxon>
        <taxon>Pucciniomycetes</taxon>
        <taxon>Pucciniales</taxon>
        <taxon>Pucciniaceae</taxon>
        <taxon>Puccinia</taxon>
    </lineage>
</organism>
<keyword evidence="3" id="KW-1185">Reference proteome</keyword>
<proteinExistence type="predicted"/>
<comment type="caution">
    <text evidence="2">The sequence shown here is derived from an EMBL/GenBank/DDBJ whole genome shotgun (WGS) entry which is preliminary data.</text>
</comment>